<dbReference type="Proteomes" id="UP000695022">
    <property type="component" value="Unplaced"/>
</dbReference>
<dbReference type="RefSeq" id="XP_014681389.1">
    <property type="nucleotide sequence ID" value="XM_014825903.1"/>
</dbReference>
<organism evidence="5 6">
    <name type="scientific">Priapulus caudatus</name>
    <name type="common">Priapulid worm</name>
    <dbReference type="NCBI Taxonomy" id="37621"/>
    <lineage>
        <taxon>Eukaryota</taxon>
        <taxon>Metazoa</taxon>
        <taxon>Ecdysozoa</taxon>
        <taxon>Scalidophora</taxon>
        <taxon>Priapulida</taxon>
        <taxon>Priapulimorpha</taxon>
        <taxon>Priapulimorphida</taxon>
        <taxon>Priapulidae</taxon>
        <taxon>Priapulus</taxon>
    </lineage>
</organism>
<dbReference type="Gene3D" id="1.20.920.10">
    <property type="entry name" value="Bromodomain-like"/>
    <property type="match status" value="1"/>
</dbReference>
<feature type="domain" description="Bromo" evidence="4">
    <location>
        <begin position="438"/>
        <end position="508"/>
    </location>
</feature>
<dbReference type="SMART" id="SM00297">
    <property type="entry name" value="BROMO"/>
    <property type="match status" value="1"/>
</dbReference>
<dbReference type="InterPro" id="IPR033482">
    <property type="entry name" value="EMSY"/>
</dbReference>
<dbReference type="CDD" id="cd04369">
    <property type="entry name" value="Bromodomain"/>
    <property type="match status" value="1"/>
</dbReference>
<protein>
    <submittedName>
        <fullName evidence="6">Homeotic protein female sterile-like</fullName>
    </submittedName>
</protein>
<gene>
    <name evidence="6" type="primary">LOC106821198</name>
</gene>
<dbReference type="PROSITE" id="PS50014">
    <property type="entry name" value="BROMODOMAIN_2"/>
    <property type="match status" value="1"/>
</dbReference>
<name>A0ABM1FAB8_PRICU</name>
<dbReference type="InterPro" id="IPR001487">
    <property type="entry name" value="Bromodomain"/>
</dbReference>
<dbReference type="PANTHER" id="PTHR16500">
    <property type="entry name" value="BRCA2-INTERACTING TRANSCRIPTIONAL REPRESSOR EMSY"/>
    <property type="match status" value="1"/>
</dbReference>
<keyword evidence="1 2" id="KW-0103">Bromodomain</keyword>
<evidence type="ECO:0000256" key="1">
    <source>
        <dbReference type="ARBA" id="ARBA00023117"/>
    </source>
</evidence>
<feature type="region of interest" description="Disordered" evidence="3">
    <location>
        <begin position="1"/>
        <end position="24"/>
    </location>
</feature>
<evidence type="ECO:0000313" key="6">
    <source>
        <dbReference type="RefSeq" id="XP_014681389.1"/>
    </source>
</evidence>
<feature type="compositionally biased region" description="Polar residues" evidence="3">
    <location>
        <begin position="14"/>
        <end position="24"/>
    </location>
</feature>
<sequence>MNDFNESELVHAAQTASRTPGPSELQGQWIQYEMPSSGGSVLNVPAGEDGVFDPSTMTTLVELSGKERNSTTPDLLQGQYLTLEQAADLFSQGLLTSEGDEVQVISGAAVSTDQNVEPPSVHKQPLVAGQAQLYVDGSGISVAADSAGVAATELDPATGLFYPNSQQESSRLPAIAQPATSVQLVVTTLPSGGIQLQQESISSGGAALLQDPGVQLQRPAQQETAGVMAAVEAPPCDNTATVASAVQAIMTTRDAAVVVQTTAGAGESSDAGRRLSAGDGAPSRHGNLMSELTGLGAIVTGAGTNAGRAPQVADAKSRLTTVTALAQADVVAMPAMSTQLVMGEPAGTSVTVISSGLDTSSMNVEDFTSQRLAETEYFAVSDTKKVGYALPAELISRTRKRKMDEGSQGSVSGGSWVRAAMGLLEKVSRYRGVGRMKGELNAADWFNKPVDLSEAPEYLKIIKTPMDFSTIRNKLKAGQYGNFDEFHADMLLVKTNCQLYNPSDHDARKDCDEVFQFYAQEYNKLMEKWQTSHLMSPSKVPSMSKI</sequence>
<keyword evidence="5" id="KW-1185">Reference proteome</keyword>
<dbReference type="SUPFAM" id="SSF47370">
    <property type="entry name" value="Bromodomain"/>
    <property type="match status" value="1"/>
</dbReference>
<evidence type="ECO:0000256" key="2">
    <source>
        <dbReference type="PROSITE-ProRule" id="PRU00035"/>
    </source>
</evidence>
<evidence type="ECO:0000259" key="4">
    <source>
        <dbReference type="PROSITE" id="PS50014"/>
    </source>
</evidence>
<evidence type="ECO:0000256" key="3">
    <source>
        <dbReference type="SAM" id="MobiDB-lite"/>
    </source>
</evidence>
<reference evidence="6" key="1">
    <citation type="submission" date="2025-08" db="UniProtKB">
        <authorList>
            <consortium name="RefSeq"/>
        </authorList>
    </citation>
    <scope>IDENTIFICATION</scope>
</reference>
<dbReference type="PRINTS" id="PR00503">
    <property type="entry name" value="BROMODOMAIN"/>
</dbReference>
<proteinExistence type="predicted"/>
<dbReference type="Pfam" id="PF00439">
    <property type="entry name" value="Bromodomain"/>
    <property type="match status" value="1"/>
</dbReference>
<dbReference type="InterPro" id="IPR036427">
    <property type="entry name" value="Bromodomain-like_sf"/>
</dbReference>
<feature type="region of interest" description="Disordered" evidence="3">
    <location>
        <begin position="264"/>
        <end position="286"/>
    </location>
</feature>
<dbReference type="GeneID" id="106821198"/>
<accession>A0ABM1FAB8</accession>
<evidence type="ECO:0000313" key="5">
    <source>
        <dbReference type="Proteomes" id="UP000695022"/>
    </source>
</evidence>
<dbReference type="PANTHER" id="PTHR16500:SF3">
    <property type="entry name" value="BRCA2-INTERACTING TRANSCRIPTIONAL REPRESSOR EMSY"/>
    <property type="match status" value="1"/>
</dbReference>